<dbReference type="Pfam" id="PF02738">
    <property type="entry name" value="MoCoBD_1"/>
    <property type="match status" value="1"/>
</dbReference>
<feature type="domain" description="Aldehyde oxidase/xanthine dehydrogenase a/b hammerhead" evidence="2">
    <location>
        <begin position="202"/>
        <end position="289"/>
    </location>
</feature>
<organism evidence="3 4">
    <name type="scientific">Sphingobium nicotianae</name>
    <dbReference type="NCBI Taxonomy" id="2782607"/>
    <lineage>
        <taxon>Bacteria</taxon>
        <taxon>Pseudomonadati</taxon>
        <taxon>Pseudomonadota</taxon>
        <taxon>Alphaproteobacteria</taxon>
        <taxon>Sphingomonadales</taxon>
        <taxon>Sphingomonadaceae</taxon>
        <taxon>Sphingobium</taxon>
    </lineage>
</organism>
<evidence type="ECO:0000313" key="4">
    <source>
        <dbReference type="Proteomes" id="UP001138757"/>
    </source>
</evidence>
<dbReference type="InterPro" id="IPR000674">
    <property type="entry name" value="Ald_Oxase/Xan_DH_a/b"/>
</dbReference>
<name>A0A9X1AJT6_9SPHN</name>
<dbReference type="InterPro" id="IPR008274">
    <property type="entry name" value="AldOxase/xan_DH_MoCoBD1"/>
</dbReference>
<evidence type="ECO:0000313" key="3">
    <source>
        <dbReference type="EMBL" id="MBT2185505.1"/>
    </source>
</evidence>
<dbReference type="PIRSF" id="PIRSF036389">
    <property type="entry name" value="IOR_B"/>
    <property type="match status" value="1"/>
</dbReference>
<dbReference type="SMART" id="SM01008">
    <property type="entry name" value="Ald_Xan_dh_C"/>
    <property type="match status" value="1"/>
</dbReference>
<dbReference type="PANTHER" id="PTHR47495">
    <property type="entry name" value="ALDEHYDE DEHYDROGENASE"/>
    <property type="match status" value="1"/>
</dbReference>
<dbReference type="AlphaFoldDB" id="A0A9X1AJT6"/>
<dbReference type="SUPFAM" id="SSF56003">
    <property type="entry name" value="Molybdenum cofactor-binding domain"/>
    <property type="match status" value="2"/>
</dbReference>
<dbReference type="InterPro" id="IPR046867">
    <property type="entry name" value="AldOxase/xan_DH_MoCoBD2"/>
</dbReference>
<keyword evidence="1" id="KW-0732">Signal</keyword>
<dbReference type="InterPro" id="IPR012368">
    <property type="entry name" value="OxRdtase_Mopterin-bd_su_IorB"/>
</dbReference>
<dbReference type="PANTHER" id="PTHR47495:SF1">
    <property type="entry name" value="BLL3820 PROTEIN"/>
    <property type="match status" value="1"/>
</dbReference>
<sequence length="728" mass="76664">MNAPLLDRRAILKASLVGGAALVFDAKVALAATPGAKATTLNAHIRINPDNSFVIGAQNPEIGQGIKTMLPMLIAEELDIDWAQVQIEQTIANEKVYNGQFAGGSFATPTHFLPMRRIGAAARQMLVKAAAAKWSVPEDSLTTGSGKVIHAASKRSATYASLAVDAAKVPVPDLAKVPLKTPAQYKIIGKSKIGVDTPAIVAGKPLYGIDVVQPGMVYAAVEACPAYGGTVGSFDADGVKKLPGVIAVVPINTSYDPKIGNDAIAIVATSWWVANEARKALKPVWNDAEARQYSTAGFASAAAAQIDKAPQGDLVKKGDAEKALAGAAKTVTAKYDYPFLAHATLEPQNCTALFQDGKIEFWAPTQNPAPGRALVAQMLGIPAEAITIHMTRIGGGFGRRLSNDYMAIVAQIAKGVPGKPVKMIFTRTDDLRHDVFRPAGWHSFTAGLDAQGRLVGLKDHFVTFGEGGKPGTGAGMSGEFPAALIGDVHYGVSYLKSNVPTGYLRAPTSNAMSFVFQSFLDEVALAADLDLAEFLRRTMGEGRFIEPVKGVTGEFDTRRARAVIDKVCAMAGWKGREGGNGKGRGFAFYYSHRGYFAEVVDVTVNSGGAVHVDKVWVAGDVGNQIINPINALHQVQGAVIDGIGQATAGQKIEIVNGSGNRTNFHDYPLPRITAAPAEIVVEFVPSDNPPTGLGEPALPPVIPAIANAIFAATGKRIRSLPIVPAQLV</sequence>
<dbReference type="Gene3D" id="3.30.365.10">
    <property type="entry name" value="Aldehyde oxidase/xanthine dehydrogenase, molybdopterin binding domain"/>
    <property type="match status" value="4"/>
</dbReference>
<dbReference type="GO" id="GO:0016491">
    <property type="term" value="F:oxidoreductase activity"/>
    <property type="evidence" value="ECO:0007669"/>
    <property type="project" value="InterPro"/>
</dbReference>
<dbReference type="EMBL" id="JAHGAW010000001">
    <property type="protein sequence ID" value="MBT2185505.1"/>
    <property type="molecule type" value="Genomic_DNA"/>
</dbReference>
<feature type="chain" id="PRO_5040950696" evidence="1">
    <location>
        <begin position="32"/>
        <end position="728"/>
    </location>
</feature>
<dbReference type="PROSITE" id="PS51318">
    <property type="entry name" value="TAT"/>
    <property type="match status" value="1"/>
</dbReference>
<evidence type="ECO:0000256" key="1">
    <source>
        <dbReference type="SAM" id="SignalP"/>
    </source>
</evidence>
<dbReference type="InterPro" id="IPR006311">
    <property type="entry name" value="TAT_signal"/>
</dbReference>
<dbReference type="InterPro" id="IPR052516">
    <property type="entry name" value="N-heterocyclic_Hydroxylase"/>
</dbReference>
<protein>
    <submittedName>
        <fullName evidence="3">Molybdopterin-dependent oxidoreductase</fullName>
    </submittedName>
</protein>
<dbReference type="InterPro" id="IPR037165">
    <property type="entry name" value="AldOxase/xan_DH_Mopterin-bd_sf"/>
</dbReference>
<dbReference type="Pfam" id="PF20256">
    <property type="entry name" value="MoCoBD_2"/>
    <property type="match status" value="2"/>
</dbReference>
<proteinExistence type="predicted"/>
<dbReference type="Proteomes" id="UP001138757">
    <property type="component" value="Unassembled WGS sequence"/>
</dbReference>
<evidence type="ECO:0000259" key="2">
    <source>
        <dbReference type="SMART" id="SM01008"/>
    </source>
</evidence>
<dbReference type="Gene3D" id="3.90.1170.50">
    <property type="entry name" value="Aldehyde oxidase/xanthine dehydrogenase, a/b hammerhead"/>
    <property type="match status" value="1"/>
</dbReference>
<keyword evidence="4" id="KW-1185">Reference proteome</keyword>
<comment type="caution">
    <text evidence="3">The sequence shown here is derived from an EMBL/GenBank/DDBJ whole genome shotgun (WGS) entry which is preliminary data.</text>
</comment>
<dbReference type="RefSeq" id="WP_214621253.1">
    <property type="nucleotide sequence ID" value="NZ_JAHGAW010000001.1"/>
</dbReference>
<gene>
    <name evidence="3" type="ORF">KK488_00915</name>
</gene>
<accession>A0A9X1AJT6</accession>
<feature type="signal peptide" evidence="1">
    <location>
        <begin position="1"/>
        <end position="31"/>
    </location>
</feature>
<reference evidence="3" key="1">
    <citation type="submission" date="2021-05" db="EMBL/GenBank/DDBJ databases">
        <title>Genome of Sphingobium sp. strain.</title>
        <authorList>
            <person name="Fan R."/>
        </authorList>
    </citation>
    <scope>NUCLEOTIDE SEQUENCE</scope>
    <source>
        <strain evidence="3">H33</strain>
    </source>
</reference>